<organism evidence="5 6">
    <name type="scientific">Notoacmeibacter marinus</name>
    <dbReference type="NCBI Taxonomy" id="1876515"/>
    <lineage>
        <taxon>Bacteria</taxon>
        <taxon>Pseudomonadati</taxon>
        <taxon>Pseudomonadota</taxon>
        <taxon>Alphaproteobacteria</taxon>
        <taxon>Hyphomicrobiales</taxon>
        <taxon>Notoacmeibacteraceae</taxon>
        <taxon>Notoacmeibacter</taxon>
    </lineage>
</organism>
<keyword evidence="2" id="KW-0520">NAD</keyword>
<dbReference type="SUPFAM" id="SSF48179">
    <property type="entry name" value="6-phosphogluconate dehydrogenase C-terminal domain-like"/>
    <property type="match status" value="1"/>
</dbReference>
<dbReference type="Proteomes" id="UP000215405">
    <property type="component" value="Unassembled WGS sequence"/>
</dbReference>
<evidence type="ECO:0000256" key="2">
    <source>
        <dbReference type="ARBA" id="ARBA00023027"/>
    </source>
</evidence>
<name>A0A231UY38_9HYPH</name>
<dbReference type="InterPro" id="IPR013118">
    <property type="entry name" value="Mannitol_DH_C"/>
</dbReference>
<comment type="caution">
    <text evidence="5">The sequence shown here is derived from an EMBL/GenBank/DDBJ whole genome shotgun (WGS) entry which is preliminary data.</text>
</comment>
<evidence type="ECO:0000256" key="1">
    <source>
        <dbReference type="ARBA" id="ARBA00023002"/>
    </source>
</evidence>
<keyword evidence="6" id="KW-1185">Reference proteome</keyword>
<evidence type="ECO:0000313" key="6">
    <source>
        <dbReference type="Proteomes" id="UP000215405"/>
    </source>
</evidence>
<gene>
    <name evidence="5" type="ORF">B7H23_08685</name>
</gene>
<dbReference type="AlphaFoldDB" id="A0A231UY38"/>
<dbReference type="Gene3D" id="1.10.1040.10">
    <property type="entry name" value="N-(1-d-carboxylethyl)-l-norvaline Dehydrogenase, domain 2"/>
    <property type="match status" value="1"/>
</dbReference>
<dbReference type="PROSITE" id="PS00974">
    <property type="entry name" value="MANNITOL_DHGENASE"/>
    <property type="match status" value="1"/>
</dbReference>
<protein>
    <submittedName>
        <fullName evidence="5">Mannitol dehydrogenase</fullName>
    </submittedName>
</protein>
<dbReference type="InterPro" id="IPR008927">
    <property type="entry name" value="6-PGluconate_DH-like_C_sf"/>
</dbReference>
<feature type="domain" description="Mannitol dehydrogenase N-terminal" evidence="3">
    <location>
        <begin position="29"/>
        <end position="276"/>
    </location>
</feature>
<dbReference type="EMBL" id="NBYO01000002">
    <property type="protein sequence ID" value="OXT00236.1"/>
    <property type="molecule type" value="Genomic_DNA"/>
</dbReference>
<dbReference type="PANTHER" id="PTHR43362:SF1">
    <property type="entry name" value="MANNITOL DEHYDROGENASE 2-RELATED"/>
    <property type="match status" value="1"/>
</dbReference>
<dbReference type="Pfam" id="PF01232">
    <property type="entry name" value="Mannitol_dh"/>
    <property type="match status" value="1"/>
</dbReference>
<dbReference type="PANTHER" id="PTHR43362">
    <property type="entry name" value="MANNITOL DEHYDROGENASE DSF1-RELATED"/>
    <property type="match status" value="1"/>
</dbReference>
<dbReference type="InterPro" id="IPR013131">
    <property type="entry name" value="Mannitol_DH_N"/>
</dbReference>
<reference evidence="6" key="1">
    <citation type="journal article" date="2017" name="Int. J. Syst. Evol. Microbiol.">
        <title>Notoacmeibacter marinus gen. nov., sp. nov., isolated from the gut of a limpet and proposal of Notoacmeibacteraceae fam. nov. in the order Rhizobiales of the class Alphaproteobacteria.</title>
        <authorList>
            <person name="Huang Z."/>
            <person name="Guo F."/>
            <person name="Lai Q."/>
        </authorList>
    </citation>
    <scope>NUCLEOTIDE SEQUENCE [LARGE SCALE GENOMIC DNA]</scope>
    <source>
        <strain evidence="6">XMTR2A4</strain>
    </source>
</reference>
<proteinExistence type="predicted"/>
<evidence type="ECO:0000259" key="4">
    <source>
        <dbReference type="Pfam" id="PF08125"/>
    </source>
</evidence>
<dbReference type="GO" id="GO:0019594">
    <property type="term" value="P:mannitol metabolic process"/>
    <property type="evidence" value="ECO:0007669"/>
    <property type="project" value="InterPro"/>
</dbReference>
<evidence type="ECO:0000313" key="5">
    <source>
        <dbReference type="EMBL" id="OXT00236.1"/>
    </source>
</evidence>
<dbReference type="RefSeq" id="WP_094077061.1">
    <property type="nucleotide sequence ID" value="NZ_NBYO01000002.1"/>
</dbReference>
<sequence length="488" mass="54293">MAVRLNMSALPHIGCASVPSYDRSALKPGILHIGVGNFHRAHQAAYLDRLFETGRDHDWALCGAGLMAFDSKVHDALAKQDFLSTTVAQEANSTTLRITGPMVEFVVPENPQAIIDRLADPAIRIVSLTITEGGYFLDATGHFDSRHPAILADAGSHSTPKTVFGVIVSALRARRNAGQKAFTVMSCDNLPHNGRIAREAVAGLARMIDSELADWIDEHVTFPNAMVDRITPATGERERKLVRDHFGIDDAWPVFCEEFSQWVLEDKFADGRPALETVGVKFVDDVTPYEAMKIRILNGGHAIIAYSAALMDIHFVHEAMQNDLVRRFLTKVEEEEIIPVVPPVPETDLGDYHRLTQRRFANPKIGDTVRRLCFDGSNRQPKFILPSIVDNLDRGRPPVGLALESALWCRYCYGQTDSGASVAPNDPAWDRLTETAKTAKTNPDAWLGMRDVYGDLAKDERFGRLFADWLARLWRDGTKRTLAFYLDS</sequence>
<dbReference type="InterPro" id="IPR036291">
    <property type="entry name" value="NAD(P)-bd_dom_sf"/>
</dbReference>
<dbReference type="InterPro" id="IPR050988">
    <property type="entry name" value="Mannitol_DH/Oxidoreductase"/>
</dbReference>
<dbReference type="GO" id="GO:0016616">
    <property type="term" value="F:oxidoreductase activity, acting on the CH-OH group of donors, NAD or NADP as acceptor"/>
    <property type="evidence" value="ECO:0007669"/>
    <property type="project" value="TreeGrafter"/>
</dbReference>
<dbReference type="Gene3D" id="3.40.50.720">
    <property type="entry name" value="NAD(P)-binding Rossmann-like Domain"/>
    <property type="match status" value="1"/>
</dbReference>
<accession>A0A231UY38</accession>
<evidence type="ECO:0000259" key="3">
    <source>
        <dbReference type="Pfam" id="PF01232"/>
    </source>
</evidence>
<dbReference type="InterPro" id="IPR000669">
    <property type="entry name" value="Mannitol_DH"/>
</dbReference>
<dbReference type="InterPro" id="IPR013328">
    <property type="entry name" value="6PGD_dom2"/>
</dbReference>
<dbReference type="PRINTS" id="PR00084">
    <property type="entry name" value="MTLDHDRGNASE"/>
</dbReference>
<feature type="domain" description="Mannitol dehydrogenase C-terminal" evidence="4">
    <location>
        <begin position="285"/>
        <end position="467"/>
    </location>
</feature>
<keyword evidence="1" id="KW-0560">Oxidoreductase</keyword>
<dbReference type="InterPro" id="IPR023027">
    <property type="entry name" value="Mannitol_DH_CS"/>
</dbReference>
<dbReference type="SUPFAM" id="SSF51735">
    <property type="entry name" value="NAD(P)-binding Rossmann-fold domains"/>
    <property type="match status" value="1"/>
</dbReference>
<dbReference type="Pfam" id="PF08125">
    <property type="entry name" value="Mannitol_dh_C"/>
    <property type="match status" value="1"/>
</dbReference>